<evidence type="ECO:0000313" key="2">
    <source>
        <dbReference type="EMBL" id="TPW27798.1"/>
    </source>
</evidence>
<dbReference type="InterPro" id="IPR010985">
    <property type="entry name" value="Ribbon_hlx_hlx"/>
</dbReference>
<dbReference type="GO" id="GO:0003677">
    <property type="term" value="F:DNA binding"/>
    <property type="evidence" value="ECO:0007669"/>
    <property type="project" value="UniProtKB-KW"/>
</dbReference>
<feature type="domain" description="Arc-like DNA binding" evidence="1">
    <location>
        <begin position="15"/>
        <end position="50"/>
    </location>
</feature>
<gene>
    <name evidence="2" type="ORF">FJU08_18880</name>
</gene>
<sequence>MSDQQRELLANIAPFGLRMQPELKEKIKQAAEDNGRSMNAEIVQRLEDSFEFADLKYVLEFVASTNGRRVGEEVAFRLRQSFEAEEQDQDPKIRAEKAALSGDLKALAKEIGDLRYEFDTYVEDTYGHLGRIIRDAVREALDQAGSGK</sequence>
<dbReference type="RefSeq" id="WP_141150607.1">
    <property type="nucleotide sequence ID" value="NZ_VHLG01000015.1"/>
</dbReference>
<dbReference type="EMBL" id="VHLG01000015">
    <property type="protein sequence ID" value="TPW27798.1"/>
    <property type="molecule type" value="Genomic_DNA"/>
</dbReference>
<dbReference type="OrthoDB" id="6890552at2"/>
<dbReference type="GO" id="GO:0006355">
    <property type="term" value="P:regulation of DNA-templated transcription"/>
    <property type="evidence" value="ECO:0007669"/>
    <property type="project" value="InterPro"/>
</dbReference>
<proteinExistence type="predicted"/>
<dbReference type="InterPro" id="IPR005569">
    <property type="entry name" value="Arc_DNA-bd_dom"/>
</dbReference>
<comment type="caution">
    <text evidence="2">The sequence shown here is derived from an EMBL/GenBank/DDBJ whole genome shotgun (WGS) entry which is preliminary data.</text>
</comment>
<dbReference type="AlphaFoldDB" id="A0A506U2U0"/>
<name>A0A506U2U0_9HYPH</name>
<accession>A0A506U2U0</accession>
<dbReference type="Proteomes" id="UP000318801">
    <property type="component" value="Unassembled WGS sequence"/>
</dbReference>
<dbReference type="InterPro" id="IPR013321">
    <property type="entry name" value="Arc_rbn_hlx_hlx"/>
</dbReference>
<organism evidence="2 3">
    <name type="scientific">Martelella alba</name>
    <dbReference type="NCBI Taxonomy" id="2590451"/>
    <lineage>
        <taxon>Bacteria</taxon>
        <taxon>Pseudomonadati</taxon>
        <taxon>Pseudomonadota</taxon>
        <taxon>Alphaproteobacteria</taxon>
        <taxon>Hyphomicrobiales</taxon>
        <taxon>Aurantimonadaceae</taxon>
        <taxon>Martelella</taxon>
    </lineage>
</organism>
<keyword evidence="3" id="KW-1185">Reference proteome</keyword>
<reference evidence="2 3" key="1">
    <citation type="submission" date="2019-06" db="EMBL/GenBank/DDBJ databases">
        <authorList>
            <person name="Li M."/>
        </authorList>
    </citation>
    <scope>NUCLEOTIDE SEQUENCE [LARGE SCALE GENOMIC DNA]</scope>
    <source>
        <strain evidence="2 3">BGMRC2036</strain>
    </source>
</reference>
<dbReference type="SUPFAM" id="SSF47598">
    <property type="entry name" value="Ribbon-helix-helix"/>
    <property type="match status" value="1"/>
</dbReference>
<dbReference type="Pfam" id="PF03869">
    <property type="entry name" value="Arc"/>
    <property type="match status" value="1"/>
</dbReference>
<dbReference type="Gene3D" id="1.10.1220.10">
    <property type="entry name" value="Met repressor-like"/>
    <property type="match status" value="1"/>
</dbReference>
<evidence type="ECO:0000259" key="1">
    <source>
        <dbReference type="Pfam" id="PF03869"/>
    </source>
</evidence>
<keyword evidence="2" id="KW-0238">DNA-binding</keyword>
<protein>
    <submittedName>
        <fullName evidence="2">Arc family DNA-binding protein</fullName>
    </submittedName>
</protein>
<evidence type="ECO:0000313" key="3">
    <source>
        <dbReference type="Proteomes" id="UP000318801"/>
    </source>
</evidence>